<keyword evidence="1" id="KW-0812">Transmembrane</keyword>
<comment type="caution">
    <text evidence="2">The sequence shown here is derived from an EMBL/GenBank/DDBJ whole genome shotgun (WGS) entry which is preliminary data.</text>
</comment>
<evidence type="ECO:0008006" key="4">
    <source>
        <dbReference type="Google" id="ProtNLM"/>
    </source>
</evidence>
<reference evidence="2" key="1">
    <citation type="submission" date="2021-01" db="EMBL/GenBank/DDBJ databases">
        <authorList>
            <consortium name="Genoscope - CEA"/>
            <person name="William W."/>
        </authorList>
    </citation>
    <scope>NUCLEOTIDE SEQUENCE</scope>
</reference>
<protein>
    <recommendedName>
        <fullName evidence="4">Transmembrane protein</fullName>
    </recommendedName>
</protein>
<proteinExistence type="predicted"/>
<evidence type="ECO:0000256" key="1">
    <source>
        <dbReference type="SAM" id="Phobius"/>
    </source>
</evidence>
<feature type="transmembrane region" description="Helical" evidence="1">
    <location>
        <begin position="37"/>
        <end position="56"/>
    </location>
</feature>
<evidence type="ECO:0000313" key="2">
    <source>
        <dbReference type="EMBL" id="CAD8106419.1"/>
    </source>
</evidence>
<keyword evidence="1" id="KW-1133">Transmembrane helix</keyword>
<accession>A0A8S1PV25</accession>
<keyword evidence="1" id="KW-0472">Membrane</keyword>
<gene>
    <name evidence="2" type="ORF">PSON_ATCC_30995.1.T0860198</name>
</gene>
<name>A0A8S1PV25_9CILI</name>
<dbReference type="Proteomes" id="UP000692954">
    <property type="component" value="Unassembled WGS sequence"/>
</dbReference>
<sequence length="62" mass="7771">MQTMIKNQQNDGTGFDNEFFDFSIKSLFWNKQMKSLIFIWLLSNYYYLLYIFRLMLNYYNKK</sequence>
<dbReference type="AlphaFoldDB" id="A0A8S1PV25"/>
<keyword evidence="3" id="KW-1185">Reference proteome</keyword>
<organism evidence="2 3">
    <name type="scientific">Paramecium sonneborni</name>
    <dbReference type="NCBI Taxonomy" id="65129"/>
    <lineage>
        <taxon>Eukaryota</taxon>
        <taxon>Sar</taxon>
        <taxon>Alveolata</taxon>
        <taxon>Ciliophora</taxon>
        <taxon>Intramacronucleata</taxon>
        <taxon>Oligohymenophorea</taxon>
        <taxon>Peniculida</taxon>
        <taxon>Parameciidae</taxon>
        <taxon>Paramecium</taxon>
    </lineage>
</organism>
<evidence type="ECO:0000313" key="3">
    <source>
        <dbReference type="Proteomes" id="UP000692954"/>
    </source>
</evidence>
<dbReference type="EMBL" id="CAJJDN010000086">
    <property type="protein sequence ID" value="CAD8106419.1"/>
    <property type="molecule type" value="Genomic_DNA"/>
</dbReference>